<evidence type="ECO:0000313" key="4">
    <source>
        <dbReference type="Proteomes" id="UP000251960"/>
    </source>
</evidence>
<gene>
    <name evidence="2" type="ORF">Zm00014a_009153</name>
    <name evidence="3" type="ORF">Zm00014a_009154</name>
</gene>
<feature type="region of interest" description="Disordered" evidence="1">
    <location>
        <begin position="58"/>
        <end position="92"/>
    </location>
</feature>
<dbReference type="EMBL" id="NCVQ01000004">
    <property type="protein sequence ID" value="PWZ33549.1"/>
    <property type="molecule type" value="Genomic_DNA"/>
</dbReference>
<protein>
    <submittedName>
        <fullName evidence="3">Uncharacterized protein</fullName>
    </submittedName>
</protein>
<comment type="caution">
    <text evidence="3">The sequence shown here is derived from an EMBL/GenBank/DDBJ whole genome shotgun (WGS) entry which is preliminary data.</text>
</comment>
<name>A0A3L6FK86_MAIZE</name>
<accession>A0A3L6FK86</accession>
<sequence>MDAQAGKRWNSRSLWFGWSSASLCAQPPQLGALAAGEQQLPIHGATAIFPFLPLGQPWRSASDPSSSHRSSRARPTSPHCAAPRRNAAVPAAPTPSLASSLLALRACHVFGDLSKWGVEQ</sequence>
<dbReference type="Proteomes" id="UP000251960">
    <property type="component" value="Chromosome 3"/>
</dbReference>
<proteinExistence type="predicted"/>
<reference evidence="3 4" key="1">
    <citation type="journal article" date="2018" name="Nat. Genet.">
        <title>Extensive intraspecific gene order and gene structural variations between Mo17 and other maize genomes.</title>
        <authorList>
            <person name="Sun S."/>
            <person name="Zhou Y."/>
            <person name="Chen J."/>
            <person name="Shi J."/>
            <person name="Zhao H."/>
            <person name="Zhao H."/>
            <person name="Song W."/>
            <person name="Zhang M."/>
            <person name="Cui Y."/>
            <person name="Dong X."/>
            <person name="Liu H."/>
            <person name="Ma X."/>
            <person name="Jiao Y."/>
            <person name="Wang B."/>
            <person name="Wei X."/>
            <person name="Stein J.C."/>
            <person name="Glaubitz J.C."/>
            <person name="Lu F."/>
            <person name="Yu G."/>
            <person name="Liang C."/>
            <person name="Fengler K."/>
            <person name="Li B."/>
            <person name="Rafalski A."/>
            <person name="Schnable P.S."/>
            <person name="Ware D.H."/>
            <person name="Buckler E.S."/>
            <person name="Lai J."/>
        </authorList>
    </citation>
    <scope>NUCLEOTIDE SEQUENCE [LARGE SCALE GENOMIC DNA]</scope>
    <source>
        <strain evidence="4">cv. Missouri 17</strain>
        <tissue evidence="3">Seedling</tissue>
    </source>
</reference>
<dbReference type="AlphaFoldDB" id="A0A3L6FK86"/>
<evidence type="ECO:0000256" key="1">
    <source>
        <dbReference type="SAM" id="MobiDB-lite"/>
    </source>
</evidence>
<organism evidence="3">
    <name type="scientific">Zea mays</name>
    <name type="common">Maize</name>
    <dbReference type="NCBI Taxonomy" id="4577"/>
    <lineage>
        <taxon>Eukaryota</taxon>
        <taxon>Viridiplantae</taxon>
        <taxon>Streptophyta</taxon>
        <taxon>Embryophyta</taxon>
        <taxon>Tracheophyta</taxon>
        <taxon>Spermatophyta</taxon>
        <taxon>Magnoliopsida</taxon>
        <taxon>Liliopsida</taxon>
        <taxon>Poales</taxon>
        <taxon>Poaceae</taxon>
        <taxon>PACMAD clade</taxon>
        <taxon>Panicoideae</taxon>
        <taxon>Andropogonodae</taxon>
        <taxon>Andropogoneae</taxon>
        <taxon>Tripsacinae</taxon>
        <taxon>Zea</taxon>
    </lineage>
</organism>
<evidence type="ECO:0000313" key="2">
    <source>
        <dbReference type="EMBL" id="PWZ33549.1"/>
    </source>
</evidence>
<accession>A0A3L6FL40</accession>
<evidence type="ECO:0000313" key="3">
    <source>
        <dbReference type="EMBL" id="PWZ33550.1"/>
    </source>
</evidence>
<dbReference type="EMBL" id="NCVQ01000004">
    <property type="protein sequence ID" value="PWZ33550.1"/>
    <property type="molecule type" value="Genomic_DNA"/>
</dbReference>